<gene>
    <name evidence="2" type="ORF">GCM10007977_098510</name>
</gene>
<dbReference type="PANTHER" id="PTHR47098">
    <property type="entry name" value="PROTEIN MAK32"/>
    <property type="match status" value="1"/>
</dbReference>
<dbReference type="PANTHER" id="PTHR47098:SF2">
    <property type="entry name" value="PROTEIN MAK32"/>
    <property type="match status" value="1"/>
</dbReference>
<dbReference type="SUPFAM" id="SSF53613">
    <property type="entry name" value="Ribokinase-like"/>
    <property type="match status" value="1"/>
</dbReference>
<dbReference type="InterPro" id="IPR029056">
    <property type="entry name" value="Ribokinase-like"/>
</dbReference>
<dbReference type="Gene3D" id="3.40.1190.20">
    <property type="match status" value="1"/>
</dbReference>
<protein>
    <recommendedName>
        <fullName evidence="1">Carbohydrate kinase PfkB domain-containing protein</fullName>
    </recommendedName>
</protein>
<evidence type="ECO:0000259" key="1">
    <source>
        <dbReference type="Pfam" id="PF00294"/>
    </source>
</evidence>
<dbReference type="EMBL" id="BMPI01000086">
    <property type="protein sequence ID" value="GGM81432.1"/>
    <property type="molecule type" value="Genomic_DNA"/>
</dbReference>
<dbReference type="Pfam" id="PF00294">
    <property type="entry name" value="PfkB"/>
    <property type="match status" value="1"/>
</dbReference>
<dbReference type="Proteomes" id="UP000642070">
    <property type="component" value="Unassembled WGS sequence"/>
</dbReference>
<sequence>MLDVFPGSPAETVVLGGSGFWAAVGVAATLDEESTAVMPGRPGRPAGVSIASRVGTDFGPYRPILHRLGIRTDALVTDGPQTSRTIITYPVGEERREEPVGGWPAHVRMRAVWTDVPEPVRAAPGCYVFRDWHPGFWEPLLEDVRRHRTQLLWELPASICTPADLPRLRAVLPSVAIVSLNLAEARALLGVGPDAGPAGELSAAEAARRIADLGARTVLLRAGRAGSVVAHEGRLLRVSAARVPAIDVTGAGNAFSGAFLGCRIAGADVASAATFASAVAAMVVSRLGPPDSHAAARAQALELVRTARVWDLGS</sequence>
<dbReference type="AlphaFoldDB" id="A0A917UCI5"/>
<reference evidence="2" key="2">
    <citation type="submission" date="2020-09" db="EMBL/GenBank/DDBJ databases">
        <authorList>
            <person name="Sun Q."/>
            <person name="Ohkuma M."/>
        </authorList>
    </citation>
    <scope>NUCLEOTIDE SEQUENCE</scope>
    <source>
        <strain evidence="2">JCM 19831</strain>
    </source>
</reference>
<name>A0A917UCI5_9ACTN</name>
<proteinExistence type="predicted"/>
<comment type="caution">
    <text evidence="2">The sequence shown here is derived from an EMBL/GenBank/DDBJ whole genome shotgun (WGS) entry which is preliminary data.</text>
</comment>
<evidence type="ECO:0000313" key="2">
    <source>
        <dbReference type="EMBL" id="GGM81432.1"/>
    </source>
</evidence>
<feature type="domain" description="Carbohydrate kinase PfkB" evidence="1">
    <location>
        <begin position="158"/>
        <end position="289"/>
    </location>
</feature>
<organism evidence="2 3">
    <name type="scientific">Dactylosporangium sucinum</name>
    <dbReference type="NCBI Taxonomy" id="1424081"/>
    <lineage>
        <taxon>Bacteria</taxon>
        <taxon>Bacillati</taxon>
        <taxon>Actinomycetota</taxon>
        <taxon>Actinomycetes</taxon>
        <taxon>Micromonosporales</taxon>
        <taxon>Micromonosporaceae</taxon>
        <taxon>Dactylosporangium</taxon>
    </lineage>
</organism>
<accession>A0A917UCI5</accession>
<reference evidence="2" key="1">
    <citation type="journal article" date="2014" name="Int. J. Syst. Evol. Microbiol.">
        <title>Complete genome sequence of Corynebacterium casei LMG S-19264T (=DSM 44701T), isolated from a smear-ripened cheese.</title>
        <authorList>
            <consortium name="US DOE Joint Genome Institute (JGI-PGF)"/>
            <person name="Walter F."/>
            <person name="Albersmeier A."/>
            <person name="Kalinowski J."/>
            <person name="Ruckert C."/>
        </authorList>
    </citation>
    <scope>NUCLEOTIDE SEQUENCE</scope>
    <source>
        <strain evidence="2">JCM 19831</strain>
    </source>
</reference>
<keyword evidence="3" id="KW-1185">Reference proteome</keyword>
<evidence type="ECO:0000313" key="3">
    <source>
        <dbReference type="Proteomes" id="UP000642070"/>
    </source>
</evidence>
<dbReference type="InterPro" id="IPR011611">
    <property type="entry name" value="PfkB_dom"/>
</dbReference>